<name>A0A0A8Y4M7_ARUDO</name>
<reference evidence="2" key="1">
    <citation type="submission" date="2014-09" db="EMBL/GenBank/DDBJ databases">
        <authorList>
            <person name="Magalhaes I.L.F."/>
            <person name="Oliveira U."/>
            <person name="Santos F.R."/>
            <person name="Vidigal T.H.D.A."/>
            <person name="Brescovit A.D."/>
            <person name="Santos A.J."/>
        </authorList>
    </citation>
    <scope>NUCLEOTIDE SEQUENCE</scope>
    <source>
        <tissue evidence="2">Shoot tissue taken approximately 20 cm above the soil surface</tissue>
    </source>
</reference>
<feature type="compositionally biased region" description="Basic residues" evidence="1">
    <location>
        <begin position="40"/>
        <end position="50"/>
    </location>
</feature>
<sequence>MVERWDGRWPGGCGRGARPCCRRSGTTRCRCRCRLLLRRRHPPPPRRRDRRREAPAAARPPDARGSSGPSHHASLRLPFRRGWRRLGGPRRGRRRSRRRRATGAGASGRAFRLQAGAHRGGWRRRRSPARR</sequence>
<proteinExistence type="predicted"/>
<feature type="compositionally biased region" description="Basic residues" evidence="1">
    <location>
        <begin position="120"/>
        <end position="131"/>
    </location>
</feature>
<accession>A0A0A8Y4M7</accession>
<feature type="region of interest" description="Disordered" evidence="1">
    <location>
        <begin position="40"/>
        <end position="131"/>
    </location>
</feature>
<dbReference type="AlphaFoldDB" id="A0A0A8Y4M7"/>
<feature type="compositionally biased region" description="Low complexity" evidence="1">
    <location>
        <begin position="102"/>
        <end position="117"/>
    </location>
</feature>
<evidence type="ECO:0000313" key="2">
    <source>
        <dbReference type="EMBL" id="JAD20909.1"/>
    </source>
</evidence>
<feature type="compositionally biased region" description="Low complexity" evidence="1">
    <location>
        <begin position="55"/>
        <end position="64"/>
    </location>
</feature>
<dbReference type="EMBL" id="GBRH01276986">
    <property type="protein sequence ID" value="JAD20909.1"/>
    <property type="molecule type" value="Transcribed_RNA"/>
</dbReference>
<evidence type="ECO:0000256" key="1">
    <source>
        <dbReference type="SAM" id="MobiDB-lite"/>
    </source>
</evidence>
<reference evidence="2" key="2">
    <citation type="journal article" date="2015" name="Data Brief">
        <title>Shoot transcriptome of the giant reed, Arundo donax.</title>
        <authorList>
            <person name="Barrero R.A."/>
            <person name="Guerrero F.D."/>
            <person name="Moolhuijzen P."/>
            <person name="Goolsby J.A."/>
            <person name="Tidwell J."/>
            <person name="Bellgard S.E."/>
            <person name="Bellgard M.I."/>
        </authorList>
    </citation>
    <scope>NUCLEOTIDE SEQUENCE</scope>
    <source>
        <tissue evidence="2">Shoot tissue taken approximately 20 cm above the soil surface</tissue>
    </source>
</reference>
<organism evidence="2">
    <name type="scientific">Arundo donax</name>
    <name type="common">Giant reed</name>
    <name type="synonym">Donax arundinaceus</name>
    <dbReference type="NCBI Taxonomy" id="35708"/>
    <lineage>
        <taxon>Eukaryota</taxon>
        <taxon>Viridiplantae</taxon>
        <taxon>Streptophyta</taxon>
        <taxon>Embryophyta</taxon>
        <taxon>Tracheophyta</taxon>
        <taxon>Spermatophyta</taxon>
        <taxon>Magnoliopsida</taxon>
        <taxon>Liliopsida</taxon>
        <taxon>Poales</taxon>
        <taxon>Poaceae</taxon>
        <taxon>PACMAD clade</taxon>
        <taxon>Arundinoideae</taxon>
        <taxon>Arundineae</taxon>
        <taxon>Arundo</taxon>
    </lineage>
</organism>
<protein>
    <submittedName>
        <fullName evidence="2">Uncharacterized protein</fullName>
    </submittedName>
</protein>
<feature type="compositionally biased region" description="Basic residues" evidence="1">
    <location>
        <begin position="78"/>
        <end position="101"/>
    </location>
</feature>